<evidence type="ECO:0000256" key="6">
    <source>
        <dbReference type="ARBA" id="ARBA00022741"/>
    </source>
</evidence>
<organism evidence="19 20">
    <name type="scientific">Thetapolyomavirus trepennellii</name>
    <dbReference type="NCBI Taxonomy" id="2170103"/>
    <lineage>
        <taxon>Viruses</taxon>
        <taxon>Monodnaviria</taxon>
        <taxon>Shotokuvirae</taxon>
        <taxon>Cossaviricota</taxon>
        <taxon>Papovaviricetes</taxon>
        <taxon>Sepolyvirales</taxon>
        <taxon>Polyomaviridae</taxon>
        <taxon>Thetapolyomavirus</taxon>
    </lineage>
</organism>
<evidence type="ECO:0000256" key="11">
    <source>
        <dbReference type="ARBA" id="ARBA00023235"/>
    </source>
</evidence>
<dbReference type="PROSITE" id="PS51341">
    <property type="entry name" value="ZF_LTAG_D1"/>
    <property type="match status" value="1"/>
</dbReference>
<reference evidence="19 20" key="1">
    <citation type="submission" date="2015-02" db="EMBL/GenBank/DDBJ databases">
        <title>Discovery of a polyomaviruses in Trematomus pennellii from the Ross Sea.</title>
        <authorList>
            <person name="Farkas K."/>
            <person name="Buck C.B."/>
            <person name="Austin C."/>
            <person name="Kraberger S."/>
            <person name="Davison W."/>
            <person name="Varsani A."/>
        </authorList>
    </citation>
    <scope>NUCLEOTIDE SEQUENCE [LARGE SCALE GENOMIC DNA]</scope>
    <source>
        <strain evidence="19">PES6</strain>
    </source>
</reference>
<dbReference type="GO" id="GO:0043138">
    <property type="term" value="F:3'-5' DNA helicase activity"/>
    <property type="evidence" value="ECO:0007669"/>
    <property type="project" value="UniProtKB-EC"/>
</dbReference>
<proteinExistence type="predicted"/>
<evidence type="ECO:0000256" key="15">
    <source>
        <dbReference type="PROSITE-ProRule" id="PRU00671"/>
    </source>
</evidence>
<keyword evidence="11" id="KW-0413">Isomerase</keyword>
<dbReference type="GO" id="GO:0006260">
    <property type="term" value="P:DNA replication"/>
    <property type="evidence" value="ECO:0007669"/>
    <property type="project" value="UniProtKB-KW"/>
</dbReference>
<evidence type="ECO:0000259" key="18">
    <source>
        <dbReference type="PROSITE" id="PS51341"/>
    </source>
</evidence>
<evidence type="ECO:0000256" key="5">
    <source>
        <dbReference type="ARBA" id="ARBA00022705"/>
    </source>
</evidence>
<feature type="compositionally biased region" description="Acidic residues" evidence="16">
    <location>
        <begin position="688"/>
        <end position="699"/>
    </location>
</feature>
<dbReference type="InterPro" id="IPR010932">
    <property type="entry name" value="Lg_T_Ag_Polyomavir_C"/>
</dbReference>
<evidence type="ECO:0000256" key="8">
    <source>
        <dbReference type="ARBA" id="ARBA00022806"/>
    </source>
</evidence>
<evidence type="ECO:0000259" key="17">
    <source>
        <dbReference type="PROSITE" id="PS51206"/>
    </source>
</evidence>
<dbReference type="RefSeq" id="YP_009134738.1">
    <property type="nucleotide sequence ID" value="NC_026944.1"/>
</dbReference>
<evidence type="ECO:0000256" key="14">
    <source>
        <dbReference type="ARBA" id="ARBA00048988"/>
    </source>
</evidence>
<evidence type="ECO:0000256" key="13">
    <source>
        <dbReference type="ARBA" id="ARBA00034808"/>
    </source>
</evidence>
<dbReference type="GO" id="GO:0005524">
    <property type="term" value="F:ATP binding"/>
    <property type="evidence" value="ECO:0007669"/>
    <property type="project" value="UniProtKB-KW"/>
</dbReference>
<feature type="domain" description="SF3 helicase" evidence="17">
    <location>
        <begin position="372"/>
        <end position="529"/>
    </location>
</feature>
<dbReference type="Gene3D" id="1.20.1050.70">
    <property type="entry name" value="Large T antigen, SV40, domain 3"/>
    <property type="match status" value="1"/>
</dbReference>
<evidence type="ECO:0000256" key="4">
    <source>
        <dbReference type="ARBA" id="ARBA00022562"/>
    </source>
</evidence>
<keyword evidence="3" id="KW-0597">Phosphoprotein</keyword>
<feature type="compositionally biased region" description="Polar residues" evidence="16">
    <location>
        <begin position="739"/>
        <end position="751"/>
    </location>
</feature>
<name>A0A0E3JRJ3_9POLY</name>
<dbReference type="EMBL" id="KP768176">
    <property type="protein sequence ID" value="AJZ72666.1"/>
    <property type="molecule type" value="Genomic_DNA"/>
</dbReference>
<keyword evidence="20" id="KW-1185">Reference proteome</keyword>
<keyword evidence="10" id="KW-0238">DNA-binding</keyword>
<comment type="subcellular location">
    <subcellularLocation>
        <location evidence="1">Host nucleus</location>
    </subcellularLocation>
</comment>
<accession>A0A0E3JRJ3</accession>
<keyword evidence="4" id="KW-1048">Host nucleus</keyword>
<dbReference type="GO" id="GO:0042025">
    <property type="term" value="C:host cell nucleus"/>
    <property type="evidence" value="ECO:0007669"/>
    <property type="project" value="UniProtKB-SubCell"/>
</dbReference>
<evidence type="ECO:0000313" key="19">
    <source>
        <dbReference type="EMBL" id="AJZ72666.1"/>
    </source>
</evidence>
<dbReference type="Gene3D" id="1.10.10.510">
    <property type="entry name" value="Zinc finger, large T-antigen D1 domain"/>
    <property type="match status" value="1"/>
</dbReference>
<evidence type="ECO:0000256" key="7">
    <source>
        <dbReference type="ARBA" id="ARBA00022801"/>
    </source>
</evidence>
<evidence type="ECO:0000256" key="12">
    <source>
        <dbReference type="ARBA" id="ARBA00034617"/>
    </source>
</evidence>
<keyword evidence="15" id="KW-0863">Zinc-finger</keyword>
<keyword evidence="5" id="KW-0235">DNA replication</keyword>
<evidence type="ECO:0000256" key="16">
    <source>
        <dbReference type="SAM" id="MobiDB-lite"/>
    </source>
</evidence>
<keyword evidence="7" id="KW-0378">Hydrolase</keyword>
<evidence type="ECO:0000256" key="2">
    <source>
        <dbReference type="ARBA" id="ARBA00022518"/>
    </source>
</evidence>
<keyword evidence="15" id="KW-0479">Metal-binding</keyword>
<dbReference type="GO" id="GO:0008270">
    <property type="term" value="F:zinc ion binding"/>
    <property type="evidence" value="ECO:0007669"/>
    <property type="project" value="UniProtKB-KW"/>
</dbReference>
<dbReference type="GO" id="GO:0003677">
    <property type="term" value="F:DNA binding"/>
    <property type="evidence" value="ECO:0007669"/>
    <property type="project" value="UniProtKB-KW"/>
</dbReference>
<dbReference type="GO" id="GO:0016787">
    <property type="term" value="F:hydrolase activity"/>
    <property type="evidence" value="ECO:0007669"/>
    <property type="project" value="UniProtKB-KW"/>
</dbReference>
<keyword evidence="6" id="KW-0547">Nucleotide-binding</keyword>
<evidence type="ECO:0000256" key="10">
    <source>
        <dbReference type="ARBA" id="ARBA00023125"/>
    </source>
</evidence>
<dbReference type="InterPro" id="IPR017910">
    <property type="entry name" value="Znf_lg_T-Ag_D1-typ"/>
</dbReference>
<feature type="domain" description="T-ag D1-type" evidence="18">
    <location>
        <begin position="237"/>
        <end position="333"/>
    </location>
</feature>
<evidence type="ECO:0000256" key="9">
    <source>
        <dbReference type="ARBA" id="ARBA00022840"/>
    </source>
</evidence>
<sequence length="762" mass="84771">MQQEYTADANGRNRNLLETNKEVAMANSTTFTSNVYASKLIKALGSSVFPGATMEDNMITWNADMDALSFQDSQGNKEDRILLREKVNDLWKGYQAAEAVLADFAPSDTPKMAGPVDFCADVTEFLDPDCTSASAYLFMAPASLYPQLMRIAKGYRLDDYYGVAHTDEKWGEIQYFGFKTRYRLARHNMLRKMEASVSNKGWVKGCPVVSKKFNMCKSHLFNCAGAEVTEGAVEFDVLCFNQQTLARYAKDTGTCDPLLLMGDYMAFSGLVHACTQCHTERRRGGQCHATYHKEHQGNAKAFMMVSNKKSAATNACDESCAVLRRASKLPRYDRLKDNMDIAMKVLEESDITNSQVAAAMLLSELIPGSVCDFFDQVISALLKAEPKKQGFIFRGPYNTGKSTVAAAVMSLLGGSSLNVNSPRERLWVEFGLAMDRFAVCFEDVQGIPSPGEPCLPFGEGWSNLDHFREYLDGLFKVGLEKKHQNKVTQNFPPWIATTNNYIIPESVLERAVVIPFKRMSFDVQKYIEEFDVDLRFLSSGPCLFLLWLLEDSVDDIDDELLDRAVVLSLAAKMIWNAEMRDFIKAPPPDVLTAVYVAEDGGIRCTTGPEKENTPFTVSKVWRAIEKEEEQLPEDIHWTDSESDSVKSVLATPLPFTPPDPGLGSSDEEEEVPPRQIPKKRKCPFIDEAATECADDEQSDSSEPYPVPFEKKKGPRVWVVVREDGAIGDIENGPAPPPDEQSTSGFTDASGTTDKDDPDVETS</sequence>
<keyword evidence="15" id="KW-0862">Zinc</keyword>
<protein>
    <recommendedName>
        <fullName evidence="13">DNA 3'-5' helicase</fullName>
        <ecNumber evidence="13">5.6.2.4</ecNumber>
    </recommendedName>
</protein>
<dbReference type="Proteomes" id="UP000155591">
    <property type="component" value="Segment"/>
</dbReference>
<dbReference type="KEGG" id="vg:24252204"/>
<feature type="region of interest" description="Disordered" evidence="16">
    <location>
        <begin position="649"/>
        <end position="762"/>
    </location>
</feature>
<dbReference type="InterPro" id="IPR027417">
    <property type="entry name" value="P-loop_NTPase"/>
</dbReference>
<evidence type="ECO:0000313" key="20">
    <source>
        <dbReference type="Proteomes" id="UP000155591"/>
    </source>
</evidence>
<dbReference type="EC" id="5.6.2.4" evidence="13"/>
<dbReference type="Pfam" id="PF06431">
    <property type="entry name" value="Polyoma_lg_T_C"/>
    <property type="match status" value="1"/>
</dbReference>
<dbReference type="InterPro" id="IPR014015">
    <property type="entry name" value="Helicase_SF3_DNA-vir"/>
</dbReference>
<evidence type="ECO:0000256" key="3">
    <source>
        <dbReference type="ARBA" id="ARBA00022553"/>
    </source>
</evidence>
<comment type="catalytic activity">
    <reaction evidence="12">
        <text>Couples ATP hydrolysis with the unwinding of duplex DNA by translocating in the 3'-5' direction.</text>
        <dbReference type="EC" id="5.6.2.4"/>
    </reaction>
</comment>
<dbReference type="GeneID" id="24252204"/>
<dbReference type="SUPFAM" id="SSF52540">
    <property type="entry name" value="P-loop containing nucleoside triphosphate hydrolases"/>
    <property type="match status" value="1"/>
</dbReference>
<keyword evidence="9" id="KW-0067">ATP-binding</keyword>
<keyword evidence="8" id="KW-0347">Helicase</keyword>
<keyword evidence="2" id="KW-0244">Early protein</keyword>
<evidence type="ECO:0000256" key="1">
    <source>
        <dbReference type="ARBA" id="ARBA00004147"/>
    </source>
</evidence>
<dbReference type="InterPro" id="IPR037102">
    <property type="entry name" value="Znf_lg_T-Ag_D1_dom_sf"/>
</dbReference>
<comment type="catalytic activity">
    <reaction evidence="14">
        <text>ATP + H2O = ADP + phosphate + H(+)</text>
        <dbReference type="Rhea" id="RHEA:13065"/>
        <dbReference type="ChEBI" id="CHEBI:15377"/>
        <dbReference type="ChEBI" id="CHEBI:15378"/>
        <dbReference type="ChEBI" id="CHEBI:30616"/>
        <dbReference type="ChEBI" id="CHEBI:43474"/>
        <dbReference type="ChEBI" id="CHEBI:456216"/>
        <dbReference type="EC" id="5.6.2.4"/>
    </reaction>
</comment>
<dbReference type="Gene3D" id="3.40.50.300">
    <property type="entry name" value="P-loop containing nucleotide triphosphate hydrolases"/>
    <property type="match status" value="1"/>
</dbReference>
<dbReference type="PROSITE" id="PS51206">
    <property type="entry name" value="SF3_HELICASE_1"/>
    <property type="match status" value="1"/>
</dbReference>